<reference evidence="1" key="1">
    <citation type="submission" date="2023-07" db="EMBL/GenBank/DDBJ databases">
        <authorList>
            <person name="Pelsma A.J. K."/>
        </authorList>
    </citation>
    <scope>NUCLEOTIDE SEQUENCE</scope>
</reference>
<sequence>MRAIAFFDGAHGRLAIFDEVRGPTEFITTHACSGQNIRINDGQSCPRLRQGGGETGRPLEWSLDAKHMGRDFARDFGARLYKQREGYEGAFERMKADAD</sequence>
<proteinExistence type="predicted"/>
<name>A0AA48LWS3_9ZZZZ</name>
<gene>
    <name evidence="1" type="ORF">AMST5_00045</name>
</gene>
<protein>
    <submittedName>
        <fullName evidence="1">Uncharacterized protein</fullName>
    </submittedName>
</protein>
<dbReference type="AlphaFoldDB" id="A0AA48LWS3"/>
<dbReference type="EMBL" id="OY288114">
    <property type="protein sequence ID" value="CAJ0848902.1"/>
    <property type="molecule type" value="Genomic_DNA"/>
</dbReference>
<accession>A0AA48LWS3</accession>
<evidence type="ECO:0000313" key="1">
    <source>
        <dbReference type="EMBL" id="CAJ0848902.1"/>
    </source>
</evidence>
<organism evidence="1">
    <name type="scientific">freshwater sediment metagenome</name>
    <dbReference type="NCBI Taxonomy" id="556182"/>
    <lineage>
        <taxon>unclassified sequences</taxon>
        <taxon>metagenomes</taxon>
        <taxon>ecological metagenomes</taxon>
    </lineage>
</organism>